<dbReference type="SUPFAM" id="SSF55874">
    <property type="entry name" value="ATPase domain of HSP90 chaperone/DNA topoisomerase II/histidine kinase"/>
    <property type="match status" value="1"/>
</dbReference>
<comment type="caution">
    <text evidence="3">The sequence shown here is derived from an EMBL/GenBank/DDBJ whole genome shotgun (WGS) entry which is preliminary data.</text>
</comment>
<name>A0ABN0VVM8_9ACTN</name>
<keyword evidence="4" id="KW-1185">Reference proteome</keyword>
<protein>
    <recommendedName>
        <fullName evidence="2">Histidine kinase/HSP90-like ATPase domain-containing protein</fullName>
    </recommendedName>
</protein>
<keyword evidence="1" id="KW-0418">Kinase</keyword>
<feature type="domain" description="Histidine kinase/HSP90-like ATPase" evidence="2">
    <location>
        <begin position="34"/>
        <end position="151"/>
    </location>
</feature>
<dbReference type="InterPro" id="IPR050267">
    <property type="entry name" value="Anti-sigma-factor_SerPK"/>
</dbReference>
<organism evidence="3 4">
    <name type="scientific">Actinoallomurus spadix</name>
    <dbReference type="NCBI Taxonomy" id="79912"/>
    <lineage>
        <taxon>Bacteria</taxon>
        <taxon>Bacillati</taxon>
        <taxon>Actinomycetota</taxon>
        <taxon>Actinomycetes</taxon>
        <taxon>Streptosporangiales</taxon>
        <taxon>Thermomonosporaceae</taxon>
        <taxon>Actinoallomurus</taxon>
    </lineage>
</organism>
<evidence type="ECO:0000259" key="2">
    <source>
        <dbReference type="Pfam" id="PF13581"/>
    </source>
</evidence>
<dbReference type="PANTHER" id="PTHR35526:SF3">
    <property type="entry name" value="ANTI-SIGMA-F FACTOR RSBW"/>
    <property type="match status" value="1"/>
</dbReference>
<dbReference type="Proteomes" id="UP001501822">
    <property type="component" value="Unassembled WGS sequence"/>
</dbReference>
<dbReference type="EMBL" id="BAAABM010000007">
    <property type="protein sequence ID" value="GAA0318509.1"/>
    <property type="molecule type" value="Genomic_DNA"/>
</dbReference>
<dbReference type="CDD" id="cd16936">
    <property type="entry name" value="HATPase_RsbW-like"/>
    <property type="match status" value="1"/>
</dbReference>
<evidence type="ECO:0000256" key="1">
    <source>
        <dbReference type="ARBA" id="ARBA00022527"/>
    </source>
</evidence>
<dbReference type="InterPro" id="IPR003594">
    <property type="entry name" value="HATPase_dom"/>
</dbReference>
<dbReference type="RefSeq" id="WP_252800098.1">
    <property type="nucleotide sequence ID" value="NZ_BAAABM010000007.1"/>
</dbReference>
<evidence type="ECO:0000313" key="4">
    <source>
        <dbReference type="Proteomes" id="UP001501822"/>
    </source>
</evidence>
<dbReference type="PANTHER" id="PTHR35526">
    <property type="entry name" value="ANTI-SIGMA-F FACTOR RSBW-RELATED"/>
    <property type="match status" value="1"/>
</dbReference>
<sequence>MTPDPAVIADRAAPTVVTPVMPTSPRRPSWIALRAEPASVAKGRRFARDVVGGYTLDDDYLYLVRLLVSELLTNAVNAARAMRDWPYDSWPVRLDVAATNRWVYVAATDPDHRPLPAAAVGGLEAENGRGLHIIDGAATARWPIYREHGKTIHVVVAAPGVTLTADELRRIGVPT</sequence>
<dbReference type="InterPro" id="IPR036890">
    <property type="entry name" value="HATPase_C_sf"/>
</dbReference>
<keyword evidence="1" id="KW-0808">Transferase</keyword>
<proteinExistence type="predicted"/>
<evidence type="ECO:0000313" key="3">
    <source>
        <dbReference type="EMBL" id="GAA0318509.1"/>
    </source>
</evidence>
<dbReference type="Pfam" id="PF13581">
    <property type="entry name" value="HATPase_c_2"/>
    <property type="match status" value="1"/>
</dbReference>
<keyword evidence="1" id="KW-0723">Serine/threonine-protein kinase</keyword>
<accession>A0ABN0VVM8</accession>
<gene>
    <name evidence="3" type="ORF">GCM10010151_05450</name>
</gene>
<dbReference type="Gene3D" id="3.30.565.10">
    <property type="entry name" value="Histidine kinase-like ATPase, C-terminal domain"/>
    <property type="match status" value="1"/>
</dbReference>
<reference evidence="3 4" key="1">
    <citation type="journal article" date="2019" name="Int. J. Syst. Evol. Microbiol.">
        <title>The Global Catalogue of Microorganisms (GCM) 10K type strain sequencing project: providing services to taxonomists for standard genome sequencing and annotation.</title>
        <authorList>
            <consortium name="The Broad Institute Genomics Platform"/>
            <consortium name="The Broad Institute Genome Sequencing Center for Infectious Disease"/>
            <person name="Wu L."/>
            <person name="Ma J."/>
        </authorList>
    </citation>
    <scope>NUCLEOTIDE SEQUENCE [LARGE SCALE GENOMIC DNA]</scope>
    <source>
        <strain evidence="3 4">JCM 3146</strain>
    </source>
</reference>